<keyword evidence="2" id="KW-1185">Reference proteome</keyword>
<sequence>MELNKPNNTPDDGLELERVAVGPYCVFDDFKRPLTPKPSRQTPTESPGRNKAKMDGPTMSNEFPFSNTARTPWLSTSGEDVALVTSSGDDFNRADWNEWMQWDPASSQNPEMKPPLNAQGPVCFLKPGQKPPLYNRRQNSQLREPSLGLQSSDVPTTVSVPGRAPFTFGGSVEHPPAFHFDGGALSGGTLSSPSVGDSRQNGFYSPPVWDQHQAGENPMFSPARYEQPSNSSVQVPPLSTPSLHHSPSSLHNARTSSSSAQSSPEPGNPSNPKKRKSTTEEVEKAPESKKDKQPPVKKTAHNMIEKRYRTNLNDKIAALRDSVPSLRVMSRGNGQGEEEDDPEDLEGLTPAHKLNKATVLSKATEYIRHLEKRNKRLTDEVTTLKNRLESYEKMAISGPMSLPGSVSTPDGNRYPDDPFAPPGMMGASASGPPQGMIPVPESMANLHRGLPPQPHYAPQHGSYPQYTSGPPRPGLSGPPLVNGRRGNSMMGKLMVGSLAGLMLVEGFVEREQSAEQPEGRGLFALPINLAAFLTRPVSFGGTTAQFPLGKLLLIFGAVFYIVAPFLDFRSKPKKKLLSTFTLSPAPSLASPVEVRRKAWLTAIQTVWVPQHNFLLEAAALALKTLKLSTCKVIGWQGYALLWGITKEQEAARVKAWDIALDAQLTGGDAEISKSRLVLTLMASGTLPDTPARLMLKALHIRVLLWEVTNAGYGTAAGFKEFSSRLSQRYWDLARNEQKNAASKALKSSNEEDLLPQHLVALLEMDCEKVLVESIVQRAYNLAWNRPSAENTTLDESMDGVVEDFAISSPLDALAAWWSSYTLKEALAGYLGSRSSTLRDSVKRDLSLATRTAPPLSQAQLRALVAQAVLQDEDRTAHLKLALEALPSKSSSTPRPDDKNSPRAILNPVGGGPMAADVQNALTLAKCQALIETSSEEAHRQAIFVINNTFLPEATTTLLSFVAGYKILNRFIDDSDLQAKSSQGLERLASSLRLWVGHDAGRRSGLSNKVRGRTINNCLNASKMLVGLVEPETIDDGYVSQSDTNE</sequence>
<evidence type="ECO:0000313" key="2">
    <source>
        <dbReference type="Proteomes" id="UP000799755"/>
    </source>
</evidence>
<dbReference type="Proteomes" id="UP000799755">
    <property type="component" value="Unassembled WGS sequence"/>
</dbReference>
<accession>A0ACB6QT34</accession>
<reference evidence="1" key="1">
    <citation type="journal article" date="2020" name="Stud. Mycol.">
        <title>101 Dothideomycetes genomes: a test case for predicting lifestyles and emergence of pathogens.</title>
        <authorList>
            <person name="Haridas S."/>
            <person name="Albert R."/>
            <person name="Binder M."/>
            <person name="Bloem J."/>
            <person name="Labutti K."/>
            <person name="Salamov A."/>
            <person name="Andreopoulos B."/>
            <person name="Baker S."/>
            <person name="Barry K."/>
            <person name="Bills G."/>
            <person name="Bluhm B."/>
            <person name="Cannon C."/>
            <person name="Castanera R."/>
            <person name="Culley D."/>
            <person name="Daum C."/>
            <person name="Ezra D."/>
            <person name="Gonzalez J."/>
            <person name="Henrissat B."/>
            <person name="Kuo A."/>
            <person name="Liang C."/>
            <person name="Lipzen A."/>
            <person name="Lutzoni F."/>
            <person name="Magnuson J."/>
            <person name="Mondo S."/>
            <person name="Nolan M."/>
            <person name="Ohm R."/>
            <person name="Pangilinan J."/>
            <person name="Park H.-J."/>
            <person name="Ramirez L."/>
            <person name="Alfaro M."/>
            <person name="Sun H."/>
            <person name="Tritt A."/>
            <person name="Yoshinaga Y."/>
            <person name="Zwiers L.-H."/>
            <person name="Turgeon B."/>
            <person name="Goodwin S."/>
            <person name="Spatafora J."/>
            <person name="Crous P."/>
            <person name="Grigoriev I."/>
        </authorList>
    </citation>
    <scope>NUCLEOTIDE SEQUENCE</scope>
    <source>
        <strain evidence="1">ATCC 200398</strain>
    </source>
</reference>
<evidence type="ECO:0000313" key="1">
    <source>
        <dbReference type="EMBL" id="KAF2470143.1"/>
    </source>
</evidence>
<gene>
    <name evidence="1" type="ORF">BDR25DRAFT_227000</name>
</gene>
<name>A0ACB6QT34_9PLEO</name>
<dbReference type="EMBL" id="MU003509">
    <property type="protein sequence ID" value="KAF2470143.1"/>
    <property type="molecule type" value="Genomic_DNA"/>
</dbReference>
<comment type="caution">
    <text evidence="1">The sequence shown here is derived from an EMBL/GenBank/DDBJ whole genome shotgun (WGS) entry which is preliminary data.</text>
</comment>
<proteinExistence type="predicted"/>
<organism evidence="1 2">
    <name type="scientific">Lindgomyces ingoldianus</name>
    <dbReference type="NCBI Taxonomy" id="673940"/>
    <lineage>
        <taxon>Eukaryota</taxon>
        <taxon>Fungi</taxon>
        <taxon>Dikarya</taxon>
        <taxon>Ascomycota</taxon>
        <taxon>Pezizomycotina</taxon>
        <taxon>Dothideomycetes</taxon>
        <taxon>Pleosporomycetidae</taxon>
        <taxon>Pleosporales</taxon>
        <taxon>Lindgomycetaceae</taxon>
        <taxon>Lindgomyces</taxon>
    </lineage>
</organism>
<protein>
    <submittedName>
        <fullName evidence="1">Uncharacterized protein</fullName>
    </submittedName>
</protein>